<accession>A0A2V1DDI3</accession>
<dbReference type="Pfam" id="PF00106">
    <property type="entry name" value="adh_short"/>
    <property type="match status" value="1"/>
</dbReference>
<dbReference type="InterPro" id="IPR036291">
    <property type="entry name" value="NAD(P)-bd_dom_sf"/>
</dbReference>
<dbReference type="InterPro" id="IPR052228">
    <property type="entry name" value="Sec_Metab_Biosynth_Oxidored"/>
</dbReference>
<proteinExistence type="predicted"/>
<keyword evidence="3" id="KW-1185">Reference proteome</keyword>
<keyword evidence="1" id="KW-0560">Oxidoreductase</keyword>
<evidence type="ECO:0000256" key="1">
    <source>
        <dbReference type="ARBA" id="ARBA00023002"/>
    </source>
</evidence>
<dbReference type="EMBL" id="KZ805504">
    <property type="protein sequence ID" value="PVH95204.1"/>
    <property type="molecule type" value="Genomic_DNA"/>
</dbReference>
<dbReference type="GO" id="GO:0016491">
    <property type="term" value="F:oxidoreductase activity"/>
    <property type="evidence" value="ECO:0007669"/>
    <property type="project" value="UniProtKB-KW"/>
</dbReference>
<name>A0A2V1DDI3_9PLEO</name>
<dbReference type="OrthoDB" id="2898509at2759"/>
<dbReference type="SUPFAM" id="SSF51735">
    <property type="entry name" value="NAD(P)-binding Rossmann-fold domains"/>
    <property type="match status" value="1"/>
</dbReference>
<reference evidence="2 3" key="1">
    <citation type="journal article" date="2018" name="Sci. Rep.">
        <title>Comparative genomics provides insights into the lifestyle and reveals functional heterogeneity of dark septate endophytic fungi.</title>
        <authorList>
            <person name="Knapp D.G."/>
            <person name="Nemeth J.B."/>
            <person name="Barry K."/>
            <person name="Hainaut M."/>
            <person name="Henrissat B."/>
            <person name="Johnson J."/>
            <person name="Kuo A."/>
            <person name="Lim J.H.P."/>
            <person name="Lipzen A."/>
            <person name="Nolan M."/>
            <person name="Ohm R.A."/>
            <person name="Tamas L."/>
            <person name="Grigoriev I.V."/>
            <person name="Spatafora J.W."/>
            <person name="Nagy L.G."/>
            <person name="Kovacs G.M."/>
        </authorList>
    </citation>
    <scope>NUCLEOTIDE SEQUENCE [LARGE SCALE GENOMIC DNA]</scope>
    <source>
        <strain evidence="2 3">DSE2036</strain>
    </source>
</reference>
<sequence length="323" mass="35882">MVAISDIRKSNESYAARDHSGLTCVFAGATAGIGAATLKEMVGLLRSSTFYILGRQPERYKHRLDELKTIGPTNKIVFVETQVALISGIDKACNFIRSDAEKVDLICVSPGGMPFQGAVYTKEGLETCFAVSYYSRLRLISNLLPLLHRSPQPRVLSILNGTKEKKIKEDDIGLEKEWGIVAVVNHTTMCTSLAFDYLASNDSQKHITFLHVTPGFVSTDTPRTAHPPKSNGLAQWALIYVFQIVSGWIIKYFGMAARESGERHAYELTSDAFVPGCWRVDHLNEVVPDNQVLVQYRKAGWGEKIWEFTVGVWEKALAKGVEP</sequence>
<dbReference type="PANTHER" id="PTHR47534">
    <property type="entry name" value="YALI0E05731P"/>
    <property type="match status" value="1"/>
</dbReference>
<organism evidence="2 3">
    <name type="scientific">Periconia macrospinosa</name>
    <dbReference type="NCBI Taxonomy" id="97972"/>
    <lineage>
        <taxon>Eukaryota</taxon>
        <taxon>Fungi</taxon>
        <taxon>Dikarya</taxon>
        <taxon>Ascomycota</taxon>
        <taxon>Pezizomycotina</taxon>
        <taxon>Dothideomycetes</taxon>
        <taxon>Pleosporomycetidae</taxon>
        <taxon>Pleosporales</taxon>
        <taxon>Massarineae</taxon>
        <taxon>Periconiaceae</taxon>
        <taxon>Periconia</taxon>
    </lineage>
</organism>
<dbReference type="PANTHER" id="PTHR47534:SF3">
    <property type="entry name" value="ALCOHOL DEHYDROGENASE-LIKE C-TERMINAL DOMAIN-CONTAINING PROTEIN"/>
    <property type="match status" value="1"/>
</dbReference>
<dbReference type="Gene3D" id="3.40.50.720">
    <property type="entry name" value="NAD(P)-binding Rossmann-like Domain"/>
    <property type="match status" value="1"/>
</dbReference>
<protein>
    <recommendedName>
        <fullName evidence="4">NAD(P)-binding protein</fullName>
    </recommendedName>
</protein>
<dbReference type="AlphaFoldDB" id="A0A2V1DDI3"/>
<evidence type="ECO:0000313" key="2">
    <source>
        <dbReference type="EMBL" id="PVH95204.1"/>
    </source>
</evidence>
<dbReference type="STRING" id="97972.A0A2V1DDI3"/>
<dbReference type="Proteomes" id="UP000244855">
    <property type="component" value="Unassembled WGS sequence"/>
</dbReference>
<evidence type="ECO:0000313" key="3">
    <source>
        <dbReference type="Proteomes" id="UP000244855"/>
    </source>
</evidence>
<dbReference type="InterPro" id="IPR002347">
    <property type="entry name" value="SDR_fam"/>
</dbReference>
<gene>
    <name evidence="2" type="ORF">DM02DRAFT_691233</name>
</gene>
<evidence type="ECO:0008006" key="4">
    <source>
        <dbReference type="Google" id="ProtNLM"/>
    </source>
</evidence>